<dbReference type="Pfam" id="PF11748">
    <property type="entry name" value="DUF3306"/>
    <property type="match status" value="1"/>
</dbReference>
<evidence type="ECO:0000256" key="1">
    <source>
        <dbReference type="SAM" id="MobiDB-lite"/>
    </source>
</evidence>
<sequence>MSGLLSRWNQRRENVAKEAEQQEAEQHDVSLTRQDDSAATKGQAADVNSNLQQGEQAATDTVLQADDLPDPNSIEVGGSFASFMAKNVDPAAKAAALRALWKQPQYGHIDGLLEYALDYTNQPKLSAEVSAELAKKVFKHVIEKEEAPEDEALATEQSDELNDASDHDPQTDRVSAQDQELSSTDLENVDANQTLASMDAQSDELQPHSFTGDAVKAS</sequence>
<feature type="compositionally biased region" description="Polar residues" evidence="1">
    <location>
        <begin position="172"/>
        <end position="204"/>
    </location>
</feature>
<dbReference type="InterPro" id="IPR021735">
    <property type="entry name" value="DUF3306"/>
</dbReference>
<reference evidence="2" key="1">
    <citation type="submission" date="2022-10" db="EMBL/GenBank/DDBJ databases">
        <title>Shewanella flava sp. nov, isolated from the estuary of the Fenhe River into the Yellow River.</title>
        <authorList>
            <person name="Li Y."/>
        </authorList>
    </citation>
    <scope>NUCLEOTIDE SEQUENCE</scope>
    <source>
        <strain evidence="2">FYR11-62</strain>
    </source>
</reference>
<dbReference type="RefSeq" id="WP_264725847.1">
    <property type="nucleotide sequence ID" value="NZ_JAPDMX010000016.1"/>
</dbReference>
<feature type="compositionally biased region" description="Acidic residues" evidence="1">
    <location>
        <begin position="146"/>
        <end position="163"/>
    </location>
</feature>
<dbReference type="Proteomes" id="UP001163714">
    <property type="component" value="Unassembled WGS sequence"/>
</dbReference>
<name>A0ABT3I890_9GAMM</name>
<keyword evidence="3" id="KW-1185">Reference proteome</keyword>
<comment type="caution">
    <text evidence="2">The sequence shown here is derived from an EMBL/GenBank/DDBJ whole genome shotgun (WGS) entry which is preliminary data.</text>
</comment>
<organism evidence="2 3">
    <name type="scientific">Shewanella subflava</name>
    <dbReference type="NCBI Taxonomy" id="2986476"/>
    <lineage>
        <taxon>Bacteria</taxon>
        <taxon>Pseudomonadati</taxon>
        <taxon>Pseudomonadota</taxon>
        <taxon>Gammaproteobacteria</taxon>
        <taxon>Alteromonadales</taxon>
        <taxon>Shewanellaceae</taxon>
        <taxon>Shewanella</taxon>
    </lineage>
</organism>
<gene>
    <name evidence="2" type="ORF">OHT75_07340</name>
</gene>
<feature type="region of interest" description="Disordered" evidence="1">
    <location>
        <begin position="144"/>
        <end position="218"/>
    </location>
</feature>
<evidence type="ECO:0000313" key="2">
    <source>
        <dbReference type="EMBL" id="MCW3172289.1"/>
    </source>
</evidence>
<proteinExistence type="predicted"/>
<accession>A0ABT3I890</accession>
<protein>
    <submittedName>
        <fullName evidence="2">DUF3306 domain-containing protein</fullName>
    </submittedName>
</protein>
<feature type="region of interest" description="Disordered" evidence="1">
    <location>
        <begin position="1"/>
        <end position="71"/>
    </location>
</feature>
<feature type="compositionally biased region" description="Basic and acidic residues" evidence="1">
    <location>
        <begin position="10"/>
        <end position="38"/>
    </location>
</feature>
<dbReference type="EMBL" id="JAPDMX010000016">
    <property type="protein sequence ID" value="MCW3172289.1"/>
    <property type="molecule type" value="Genomic_DNA"/>
</dbReference>
<evidence type="ECO:0000313" key="3">
    <source>
        <dbReference type="Proteomes" id="UP001163714"/>
    </source>
</evidence>
<feature type="compositionally biased region" description="Polar residues" evidence="1">
    <location>
        <begin position="46"/>
        <end position="62"/>
    </location>
</feature>